<reference evidence="2 3" key="1">
    <citation type="journal article" date="2019" name="Genome Biol. Evol.">
        <title>Insights into the evolution of the New World diploid cottons (Gossypium, subgenus Houzingenia) based on genome sequencing.</title>
        <authorList>
            <person name="Grover C.E."/>
            <person name="Arick M.A. 2nd"/>
            <person name="Thrash A."/>
            <person name="Conover J.L."/>
            <person name="Sanders W.S."/>
            <person name="Peterson D.G."/>
            <person name="Frelichowski J.E."/>
            <person name="Scheffler J.A."/>
            <person name="Scheffler B.E."/>
            <person name="Wendel J.F."/>
        </authorList>
    </citation>
    <scope>NUCLEOTIDE SEQUENCE [LARGE SCALE GENOMIC DNA]</scope>
    <source>
        <strain evidence="2">1</strain>
        <tissue evidence="2">Leaf</tissue>
    </source>
</reference>
<accession>A0A7J9N3V7</accession>
<feature type="non-terminal residue" evidence="2">
    <location>
        <position position="1"/>
    </location>
</feature>
<evidence type="ECO:0000256" key="1">
    <source>
        <dbReference type="SAM" id="Coils"/>
    </source>
</evidence>
<sequence>MHLGLDVDVQKLETEKLRKGKNKAEEDLDKKIKDDGWEKKFRDVQAQNGALEESLSENKKEKCELKDRVAELERSLHQYRSQNSVMELRASLSKIKEMKERIEELESTLRNCEIQTEYLETNESRQSE</sequence>
<protein>
    <submittedName>
        <fullName evidence="2">Uncharacterized protein</fullName>
    </submittedName>
</protein>
<keyword evidence="3" id="KW-1185">Reference proteome</keyword>
<name>A0A7J9N3V7_GOSSC</name>
<evidence type="ECO:0000313" key="3">
    <source>
        <dbReference type="Proteomes" id="UP000593576"/>
    </source>
</evidence>
<evidence type="ECO:0000313" key="2">
    <source>
        <dbReference type="EMBL" id="MBA0877807.1"/>
    </source>
</evidence>
<dbReference type="EMBL" id="JABFAF010269439">
    <property type="protein sequence ID" value="MBA0877807.1"/>
    <property type="molecule type" value="Genomic_DNA"/>
</dbReference>
<comment type="caution">
    <text evidence="2">The sequence shown here is derived from an EMBL/GenBank/DDBJ whole genome shotgun (WGS) entry which is preliminary data.</text>
</comment>
<organism evidence="2 3">
    <name type="scientific">Gossypium schwendimanii</name>
    <name type="common">Cotton</name>
    <dbReference type="NCBI Taxonomy" id="34291"/>
    <lineage>
        <taxon>Eukaryota</taxon>
        <taxon>Viridiplantae</taxon>
        <taxon>Streptophyta</taxon>
        <taxon>Embryophyta</taxon>
        <taxon>Tracheophyta</taxon>
        <taxon>Spermatophyta</taxon>
        <taxon>Magnoliopsida</taxon>
        <taxon>eudicotyledons</taxon>
        <taxon>Gunneridae</taxon>
        <taxon>Pentapetalae</taxon>
        <taxon>rosids</taxon>
        <taxon>malvids</taxon>
        <taxon>Malvales</taxon>
        <taxon>Malvaceae</taxon>
        <taxon>Malvoideae</taxon>
        <taxon>Gossypium</taxon>
    </lineage>
</organism>
<feature type="coiled-coil region" evidence="1">
    <location>
        <begin position="69"/>
        <end position="122"/>
    </location>
</feature>
<dbReference type="AlphaFoldDB" id="A0A7J9N3V7"/>
<gene>
    <name evidence="2" type="ORF">Goshw_011970</name>
</gene>
<dbReference type="Proteomes" id="UP000593576">
    <property type="component" value="Unassembled WGS sequence"/>
</dbReference>
<proteinExistence type="predicted"/>
<keyword evidence="1" id="KW-0175">Coiled coil</keyword>